<evidence type="ECO:0000313" key="1">
    <source>
        <dbReference type="EMBL" id="MDZ5760632.1"/>
    </source>
</evidence>
<dbReference type="Proteomes" id="UP001290462">
    <property type="component" value="Unassembled WGS sequence"/>
</dbReference>
<dbReference type="AlphaFoldDB" id="A0AAW9KA26"/>
<protein>
    <submittedName>
        <fullName evidence="1">Uncharacterized protein</fullName>
    </submittedName>
</protein>
<accession>A0AAW9KA26</accession>
<gene>
    <name evidence="1" type="ORF">RAK27_18485</name>
</gene>
<sequence>MTNVTAILENTVILFCGLNNHVVSKKELKKQGYKFTKVVKGTKSIVVSSNRNLKE</sequence>
<proteinExistence type="predicted"/>
<evidence type="ECO:0000313" key="2">
    <source>
        <dbReference type="Proteomes" id="UP001290462"/>
    </source>
</evidence>
<reference evidence="1" key="1">
    <citation type="submission" date="2023-08" db="EMBL/GenBank/DDBJ databases">
        <title>Genomic characterization of piscicolin 126 produced by Carnobacterium maltaromaticum CM22 strain isolated from salmon (Salmo salar).</title>
        <authorList>
            <person name="Gonzalez-Gragera E."/>
            <person name="Garcia-Lopez J.D."/>
            <person name="Teso-Perez C."/>
            <person name="Gimenez-Hernandez I."/>
            <person name="Peralta-Sanchez J.M."/>
            <person name="Valdivia E."/>
            <person name="Montalban-Lopez M."/>
            <person name="Martin-Platero A.M."/>
            <person name="Banos A."/>
            <person name="Martinez-Bueno M."/>
        </authorList>
    </citation>
    <scope>NUCLEOTIDE SEQUENCE</scope>
    <source>
        <strain evidence="1">CM22</strain>
    </source>
</reference>
<dbReference type="EMBL" id="JAVBVO010000024">
    <property type="protein sequence ID" value="MDZ5760632.1"/>
    <property type="molecule type" value="Genomic_DNA"/>
</dbReference>
<organism evidence="1 2">
    <name type="scientific">Carnobacterium maltaromaticum</name>
    <name type="common">Carnobacterium piscicola</name>
    <dbReference type="NCBI Taxonomy" id="2751"/>
    <lineage>
        <taxon>Bacteria</taxon>
        <taxon>Bacillati</taxon>
        <taxon>Bacillota</taxon>
        <taxon>Bacilli</taxon>
        <taxon>Lactobacillales</taxon>
        <taxon>Carnobacteriaceae</taxon>
        <taxon>Carnobacterium</taxon>
    </lineage>
</organism>
<name>A0AAW9KA26_CARML</name>
<comment type="caution">
    <text evidence="1">The sequence shown here is derived from an EMBL/GenBank/DDBJ whole genome shotgun (WGS) entry which is preliminary data.</text>
</comment>